<name>A0ABY8HXS3_9BURK</name>
<sequence length="120" mass="13417">MPVGASPKREREFKQLEKEFKQEGRYPGREEEVAARIVNKQRAQAGETQKAQGRQRDEKPAARVASETAARDLPIAGYQHLTVAQIRDKLGGLSAAQLRRLRDYEAAHKKRKGVLQALGA</sequence>
<reference evidence="2 3" key="1">
    <citation type="submission" date="2023-04" db="EMBL/GenBank/DDBJ databases">
        <title>Nanopore sequencing of Janthinobacterium from water.</title>
        <authorList>
            <person name="Ciuchcinski K."/>
            <person name="Rokowska A."/>
            <person name="Dziewit L."/>
        </authorList>
    </citation>
    <scope>NUCLEOTIDE SEQUENCE [LARGE SCALE GENOMIC DNA]</scope>
    <source>
        <strain evidence="2 3">DEMB2</strain>
    </source>
</reference>
<dbReference type="Proteomes" id="UP001219584">
    <property type="component" value="Chromosome"/>
</dbReference>
<protein>
    <submittedName>
        <fullName evidence="2">Uncharacterized protein</fullName>
    </submittedName>
</protein>
<proteinExistence type="predicted"/>
<organism evidence="2 3">
    <name type="scientific">Janthinobacterium rivuli</name>
    <dbReference type="NCBI Taxonomy" id="2751478"/>
    <lineage>
        <taxon>Bacteria</taxon>
        <taxon>Pseudomonadati</taxon>
        <taxon>Pseudomonadota</taxon>
        <taxon>Betaproteobacteria</taxon>
        <taxon>Burkholderiales</taxon>
        <taxon>Oxalobacteraceae</taxon>
        <taxon>Janthinobacterium</taxon>
    </lineage>
</organism>
<feature type="region of interest" description="Disordered" evidence="1">
    <location>
        <begin position="40"/>
        <end position="63"/>
    </location>
</feature>
<keyword evidence="3" id="KW-1185">Reference proteome</keyword>
<gene>
    <name evidence="2" type="ORF">P9875_16985</name>
</gene>
<accession>A0ABY8HXS3</accession>
<dbReference type="RefSeq" id="WP_278316009.1">
    <property type="nucleotide sequence ID" value="NZ_CP121464.1"/>
</dbReference>
<evidence type="ECO:0000313" key="2">
    <source>
        <dbReference type="EMBL" id="WFR77418.1"/>
    </source>
</evidence>
<evidence type="ECO:0000313" key="3">
    <source>
        <dbReference type="Proteomes" id="UP001219584"/>
    </source>
</evidence>
<evidence type="ECO:0000256" key="1">
    <source>
        <dbReference type="SAM" id="MobiDB-lite"/>
    </source>
</evidence>
<dbReference type="EMBL" id="CP121464">
    <property type="protein sequence ID" value="WFR77418.1"/>
    <property type="molecule type" value="Genomic_DNA"/>
</dbReference>